<dbReference type="Pfam" id="PF00753">
    <property type="entry name" value="Lactamase_B"/>
    <property type="match status" value="1"/>
</dbReference>
<dbReference type="SUPFAM" id="SSF74853">
    <property type="entry name" value="Lamin A/C globular tail domain"/>
    <property type="match status" value="1"/>
</dbReference>
<dbReference type="PROSITE" id="PS51841">
    <property type="entry name" value="LTD"/>
    <property type="match status" value="1"/>
</dbReference>
<dbReference type="InterPro" id="IPR001322">
    <property type="entry name" value="Lamin_tail_dom"/>
</dbReference>
<dbReference type="RefSeq" id="WP_145189383.1">
    <property type="nucleotide sequence ID" value="NZ_CP036290.1"/>
</dbReference>
<sequence length="621" mass="64524">MFVPLPRLAFALLGVLLAQVVLVGRAVAQDLEIHVIDVDQGSCIYVQGPNGTRVLIDGGAPGFGPTITSYLTSIGVTDLDYSIVSHYDADHCGGTDEVFAAGWTPNVAAWDRGDFLPSTLTQEVQYKAAAGALRVTPAVGATIALGGGAQIECIAINGQHATGTVTVVGTSQEENGLCLAVLVRHGDFEFYVGGDLTAGGNGTADVEGPVSANVGQIDALVMSHHGSVTSSSTAAIANFDPSFVAVSAGVGAGFGHPTKTICNRFNSTTNCRPILSTTRGNQGSPSPTQAGAFTSADGTFVLASDGVGFTVTTPTGLETAYTCHENPGTTPAAGDLVISEFLVDPVGSSDDFGEWIEVTNTTGGDLDLFGCKVRSGATTINIDSHLLVRAGEYVVIGVDGVRQRNGNVLVDICLPFEQFALPNGTGWVELLTPSFASIDRVDWGGANISADPGVADERIDRFAPSSVANFTDAVTAWGTGDLGTPGVVNDADVPPLVGTTLALTTVPQIGTQAIFQLSSPQNPGQVYIFNLSSGIFPGINYLGVTLPLNADAVFLSYLFHPGWFGSLDFNGERTIAVPIKNNPNLIGSGAFFAFMVLQFDFQLFAYLPIQASNPVYMQIQG</sequence>
<reference evidence="2 3" key="1">
    <citation type="submission" date="2019-02" db="EMBL/GenBank/DDBJ databases">
        <title>Deep-cultivation of Planctomycetes and their phenomic and genomic characterization uncovers novel biology.</title>
        <authorList>
            <person name="Wiegand S."/>
            <person name="Jogler M."/>
            <person name="Boedeker C."/>
            <person name="Pinto D."/>
            <person name="Vollmers J."/>
            <person name="Rivas-Marin E."/>
            <person name="Kohn T."/>
            <person name="Peeters S.H."/>
            <person name="Heuer A."/>
            <person name="Rast P."/>
            <person name="Oberbeckmann S."/>
            <person name="Bunk B."/>
            <person name="Jeske O."/>
            <person name="Meyerdierks A."/>
            <person name="Storesund J.E."/>
            <person name="Kallscheuer N."/>
            <person name="Luecker S."/>
            <person name="Lage O.M."/>
            <person name="Pohl T."/>
            <person name="Merkel B.J."/>
            <person name="Hornburger P."/>
            <person name="Mueller R.-W."/>
            <person name="Bruemmer F."/>
            <person name="Labrenz M."/>
            <person name="Spormann A.M."/>
            <person name="Op den Camp H."/>
            <person name="Overmann J."/>
            <person name="Amann R."/>
            <person name="Jetten M.S.M."/>
            <person name="Mascher T."/>
            <person name="Medema M.H."/>
            <person name="Devos D.P."/>
            <person name="Kaster A.-K."/>
            <person name="Ovreas L."/>
            <person name="Rohde M."/>
            <person name="Galperin M.Y."/>
            <person name="Jogler C."/>
        </authorList>
    </citation>
    <scope>NUCLEOTIDE SEQUENCE [LARGE SCALE GENOMIC DNA]</scope>
    <source>
        <strain evidence="2 3">Pla163</strain>
    </source>
</reference>
<evidence type="ECO:0000313" key="3">
    <source>
        <dbReference type="Proteomes" id="UP000319342"/>
    </source>
</evidence>
<feature type="domain" description="LTD" evidence="1">
    <location>
        <begin position="324"/>
        <end position="451"/>
    </location>
</feature>
<dbReference type="InterPro" id="IPR036415">
    <property type="entry name" value="Lamin_tail_dom_sf"/>
</dbReference>
<keyword evidence="3" id="KW-1185">Reference proteome</keyword>
<name>A0A518D2G9_9BACT</name>
<dbReference type="Proteomes" id="UP000319342">
    <property type="component" value="Chromosome"/>
</dbReference>
<dbReference type="InterPro" id="IPR036866">
    <property type="entry name" value="RibonucZ/Hydroxyglut_hydro"/>
</dbReference>
<dbReference type="InterPro" id="IPR001279">
    <property type="entry name" value="Metallo-B-lactamas"/>
</dbReference>
<dbReference type="SMART" id="SM00849">
    <property type="entry name" value="Lactamase_B"/>
    <property type="match status" value="1"/>
</dbReference>
<dbReference type="InterPro" id="IPR052159">
    <property type="entry name" value="Competence_DNA_uptake"/>
</dbReference>
<dbReference type="OrthoDB" id="9761531at2"/>
<dbReference type="AlphaFoldDB" id="A0A518D2G9"/>
<evidence type="ECO:0000313" key="2">
    <source>
        <dbReference type="EMBL" id="QDU85645.1"/>
    </source>
</evidence>
<dbReference type="PANTHER" id="PTHR30619:SF1">
    <property type="entry name" value="RECOMBINATION PROTEIN 2"/>
    <property type="match status" value="1"/>
</dbReference>
<dbReference type="Pfam" id="PF00932">
    <property type="entry name" value="LTD"/>
    <property type="match status" value="1"/>
</dbReference>
<gene>
    <name evidence="2" type="ORF">Pla163_27780</name>
</gene>
<protein>
    <submittedName>
        <fullName evidence="2">Metallo-beta-lactamase superfamily protein</fullName>
    </submittedName>
</protein>
<accession>A0A518D2G9</accession>
<proteinExistence type="predicted"/>
<dbReference type="EMBL" id="CP036290">
    <property type="protein sequence ID" value="QDU85645.1"/>
    <property type="molecule type" value="Genomic_DNA"/>
</dbReference>
<organism evidence="2 3">
    <name type="scientific">Rohdeia mirabilis</name>
    <dbReference type="NCBI Taxonomy" id="2528008"/>
    <lineage>
        <taxon>Bacteria</taxon>
        <taxon>Pseudomonadati</taxon>
        <taxon>Planctomycetota</taxon>
        <taxon>Planctomycetia</taxon>
        <taxon>Planctomycetia incertae sedis</taxon>
        <taxon>Rohdeia</taxon>
    </lineage>
</organism>
<evidence type="ECO:0000259" key="1">
    <source>
        <dbReference type="PROSITE" id="PS51841"/>
    </source>
</evidence>
<dbReference type="PANTHER" id="PTHR30619">
    <property type="entry name" value="DNA INTERNALIZATION/COMPETENCE PROTEIN COMEC/REC2"/>
    <property type="match status" value="1"/>
</dbReference>
<dbReference type="SUPFAM" id="SSF56281">
    <property type="entry name" value="Metallo-hydrolase/oxidoreductase"/>
    <property type="match status" value="1"/>
</dbReference>
<dbReference type="Gene3D" id="3.60.15.10">
    <property type="entry name" value="Ribonuclease Z/Hydroxyacylglutathione hydrolase-like"/>
    <property type="match status" value="1"/>
</dbReference>